<sequence length="835" mass="94525">MRGLIQKVRKIKKPKEKDTEIPRGRSGVSPSSPRITNFHLAAPASTLAKSPALSPLKGGAARFIEPAKQPTEWRGNRVTRPPAQPRAGLAWLTQDGKGRAIGRNGPVCGLKKSSLPSGEIVVTSWRLVPMKCILISSEGAEVLFYWADPDFMAILHQRFGSQDQNDDEIPSVEDSINTLFAPMIISCATMLEKLGDTYTCFSAENGKHLYVLHMFGECLYIAMNGDGHESEDDLRRQLYVLRRLIEAHFGLVTLDSHLFHRELRPTETEQRAHIWRLFQSLLQTYNQLREEDQSFAVEAVERLIHPQLCEQCIEFLERQVVQFINSNTERAGHEVVHAFLLIHTKLLAFYSSRNASSLRPADLLTLLLIVQDLYPSSFKDQPVSEVLGQPIEGAISLQRPQSSESIPVNNPFHHSTSQEQIADDHSMPEEFFTPKASPSQQSTGSAWTEGVDSQSDGEVNSADFLVAEDLLHVIESPASEATNPRRIFLDVNLKEGYCPMMPHTLHCLSLWPGILLVLLTKNPSSQVALSLYQLLDGILMIEKKLKEGQETRQPLRSQPLFLELRHRMDKFVKKLGGQESQLQNTWQDLKNKISSRSESGSSLELLQAFCNVRRQLCAVYRLLFLGSSGAQGLPQNLLEQVQQFTQDKLQDWKDFLLVKSKRNVTMVSYPLMFTIFSPPFHFDRTVGQMVAPSLGISEESTSELGKGPLLEFIKKKVWSLVALARSYLQKGYTTLMVRDGDYYCTYFLWFENELGYKLEVMEVPVLSDDSVPIGTLAGDYYRKLLRYFGRKHANEVVKCYELLTIHLGIMPNELMIQQARNLAQQLWEPTRIPLL</sequence>
<evidence type="ECO:0000256" key="1">
    <source>
        <dbReference type="SAM" id="MobiDB-lite"/>
    </source>
</evidence>
<accession>A0AAW1BHH1</accession>
<feature type="region of interest" description="Disordered" evidence="1">
    <location>
        <begin position="398"/>
        <end position="455"/>
    </location>
</feature>
<dbReference type="Proteomes" id="UP001474421">
    <property type="component" value="Unassembled WGS sequence"/>
</dbReference>
<dbReference type="Pfam" id="PF19036">
    <property type="entry name" value="Fuz_longin_1"/>
    <property type="match status" value="1"/>
</dbReference>
<dbReference type="EMBL" id="JAOTOJ010000005">
    <property type="protein sequence ID" value="KAK9400968.1"/>
    <property type="molecule type" value="Genomic_DNA"/>
</dbReference>
<dbReference type="GO" id="GO:0031085">
    <property type="term" value="C:BLOC-3 complex"/>
    <property type="evidence" value="ECO:0007669"/>
    <property type="project" value="TreeGrafter"/>
</dbReference>
<keyword evidence="6" id="KW-1185">Reference proteome</keyword>
<dbReference type="AlphaFoldDB" id="A0AAW1BHH1"/>
<feature type="compositionally biased region" description="Polar residues" evidence="1">
    <location>
        <begin position="436"/>
        <end position="455"/>
    </location>
</feature>
<dbReference type="InterPro" id="IPR026053">
    <property type="entry name" value="HPS1"/>
</dbReference>
<protein>
    <submittedName>
        <fullName evidence="5">Hermansky-Pudlak syndrome 1 protein</fullName>
    </submittedName>
</protein>
<dbReference type="InterPro" id="IPR043971">
    <property type="entry name" value="FUZ/MON1/HPS1_longin_2"/>
</dbReference>
<feature type="compositionally biased region" description="Low complexity" evidence="1">
    <location>
        <begin position="24"/>
        <end position="34"/>
    </location>
</feature>
<feature type="compositionally biased region" description="Polar residues" evidence="1">
    <location>
        <begin position="398"/>
        <end position="420"/>
    </location>
</feature>
<comment type="caution">
    <text evidence="5">The sequence shown here is derived from an EMBL/GenBank/DDBJ whole genome shotgun (WGS) entry which is preliminary data.</text>
</comment>
<dbReference type="GO" id="GO:0016192">
    <property type="term" value="P:vesicle-mediated transport"/>
    <property type="evidence" value="ECO:0007669"/>
    <property type="project" value="InterPro"/>
</dbReference>
<dbReference type="PANTHER" id="PTHR12761">
    <property type="entry name" value="HERMANSKY-PUDLAK SYNDROME PROTEIN 1"/>
    <property type="match status" value="1"/>
</dbReference>
<dbReference type="Pfam" id="PF19037">
    <property type="entry name" value="Fuz_longin_2"/>
    <property type="match status" value="1"/>
</dbReference>
<feature type="domain" description="FUZ/MON1/HPS1 first Longin" evidence="2">
    <location>
        <begin position="131"/>
        <end position="288"/>
    </location>
</feature>
<evidence type="ECO:0000313" key="5">
    <source>
        <dbReference type="EMBL" id="KAK9400968.1"/>
    </source>
</evidence>
<dbReference type="GO" id="GO:0005085">
    <property type="term" value="F:guanyl-nucleotide exchange factor activity"/>
    <property type="evidence" value="ECO:0007669"/>
    <property type="project" value="TreeGrafter"/>
</dbReference>
<feature type="region of interest" description="Disordered" evidence="1">
    <location>
        <begin position="1"/>
        <end position="34"/>
    </location>
</feature>
<feature type="domain" description="FUZ/MON1/HPS1 second Longin" evidence="3">
    <location>
        <begin position="334"/>
        <end position="529"/>
    </location>
</feature>
<dbReference type="PANTHER" id="PTHR12761:SF1">
    <property type="entry name" value="BLOC-3 COMPLEX MEMBER HPS1"/>
    <property type="match status" value="1"/>
</dbReference>
<proteinExistence type="predicted"/>
<dbReference type="SUPFAM" id="SSF109775">
    <property type="entry name" value="Mannose-6-phosphate receptor binding protein 1 (Tip47), C-terminal domain"/>
    <property type="match status" value="1"/>
</dbReference>
<dbReference type="GO" id="GO:1903232">
    <property type="term" value="P:melanosome assembly"/>
    <property type="evidence" value="ECO:0007669"/>
    <property type="project" value="TreeGrafter"/>
</dbReference>
<organism evidence="5 6">
    <name type="scientific">Crotalus adamanteus</name>
    <name type="common">Eastern diamondback rattlesnake</name>
    <dbReference type="NCBI Taxonomy" id="8729"/>
    <lineage>
        <taxon>Eukaryota</taxon>
        <taxon>Metazoa</taxon>
        <taxon>Chordata</taxon>
        <taxon>Craniata</taxon>
        <taxon>Vertebrata</taxon>
        <taxon>Euteleostomi</taxon>
        <taxon>Lepidosauria</taxon>
        <taxon>Squamata</taxon>
        <taxon>Bifurcata</taxon>
        <taxon>Unidentata</taxon>
        <taxon>Episquamata</taxon>
        <taxon>Toxicofera</taxon>
        <taxon>Serpentes</taxon>
        <taxon>Colubroidea</taxon>
        <taxon>Viperidae</taxon>
        <taxon>Crotalinae</taxon>
        <taxon>Crotalus</taxon>
    </lineage>
</organism>
<dbReference type="Pfam" id="PF19038">
    <property type="entry name" value="Fuz_longin_3"/>
    <property type="match status" value="1"/>
</dbReference>
<reference evidence="5 6" key="1">
    <citation type="journal article" date="2024" name="Proc. Natl. Acad. Sci. U.S.A.">
        <title>The genetic regulatory architecture and epigenomic basis for age-related changes in rattlesnake venom.</title>
        <authorList>
            <person name="Hogan M.P."/>
            <person name="Holding M.L."/>
            <person name="Nystrom G.S."/>
            <person name="Colston T.J."/>
            <person name="Bartlett D.A."/>
            <person name="Mason A.J."/>
            <person name="Ellsworth S.A."/>
            <person name="Rautsaw R.M."/>
            <person name="Lawrence K.C."/>
            <person name="Strickland J.L."/>
            <person name="He B."/>
            <person name="Fraser P."/>
            <person name="Margres M.J."/>
            <person name="Gilbert D.M."/>
            <person name="Gibbs H.L."/>
            <person name="Parkinson C.L."/>
            <person name="Rokyta D.R."/>
        </authorList>
    </citation>
    <scope>NUCLEOTIDE SEQUENCE [LARGE SCALE GENOMIC DNA]</scope>
    <source>
        <strain evidence="5">DRR0105</strain>
    </source>
</reference>
<gene>
    <name evidence="5" type="ORF">NXF25_011682</name>
</gene>
<dbReference type="InterPro" id="IPR043970">
    <property type="entry name" value="FUZ/MON1/HPS1_longin_3"/>
</dbReference>
<name>A0AAW1BHH1_CROAD</name>
<evidence type="ECO:0000259" key="2">
    <source>
        <dbReference type="Pfam" id="PF19036"/>
    </source>
</evidence>
<evidence type="ECO:0000313" key="6">
    <source>
        <dbReference type="Proteomes" id="UP001474421"/>
    </source>
</evidence>
<evidence type="ECO:0000259" key="3">
    <source>
        <dbReference type="Pfam" id="PF19037"/>
    </source>
</evidence>
<feature type="domain" description="FUZ/MON1/HPS1 third Longin" evidence="4">
    <location>
        <begin position="683"/>
        <end position="828"/>
    </location>
</feature>
<evidence type="ECO:0000259" key="4">
    <source>
        <dbReference type="Pfam" id="PF19038"/>
    </source>
</evidence>
<dbReference type="InterPro" id="IPR043972">
    <property type="entry name" value="FUZ/MON1/HPS1_longin_1"/>
</dbReference>